<feature type="transmembrane region" description="Helical" evidence="1">
    <location>
        <begin position="26"/>
        <end position="47"/>
    </location>
</feature>
<keyword evidence="1" id="KW-0812">Transmembrane</keyword>
<evidence type="ECO:0000256" key="1">
    <source>
        <dbReference type="SAM" id="Phobius"/>
    </source>
</evidence>
<reference evidence="2 3" key="1">
    <citation type="submission" date="2022-09" db="EMBL/GenBank/DDBJ databases">
        <title>Interaction between co-microsymbionts with complementary sets of symbiotic genes in legume-rhizobium systems.</title>
        <authorList>
            <person name="Safronova V."/>
            <person name="Sazanova A."/>
            <person name="Afonin A."/>
            <person name="Chirak E."/>
        </authorList>
    </citation>
    <scope>NUCLEOTIDE SEQUENCE [LARGE SCALE GENOMIC DNA]</scope>
    <source>
        <strain evidence="2 3">A18/4-1</strain>
    </source>
</reference>
<evidence type="ECO:0000313" key="2">
    <source>
        <dbReference type="EMBL" id="UXN69443.1"/>
    </source>
</evidence>
<keyword evidence="3" id="KW-1185">Reference proteome</keyword>
<dbReference type="EMBL" id="CP104965">
    <property type="protein sequence ID" value="UXN69443.1"/>
    <property type="molecule type" value="Genomic_DNA"/>
</dbReference>
<organism evidence="2 3">
    <name type="scientific">Devosia neptuniae</name>
    <dbReference type="NCBI Taxonomy" id="191302"/>
    <lineage>
        <taxon>Bacteria</taxon>
        <taxon>Pseudomonadati</taxon>
        <taxon>Pseudomonadota</taxon>
        <taxon>Alphaproteobacteria</taxon>
        <taxon>Hyphomicrobiales</taxon>
        <taxon>Devosiaceae</taxon>
        <taxon>Devosia</taxon>
    </lineage>
</organism>
<protein>
    <recommendedName>
        <fullName evidence="4">Peptide ABC transporter permease</fullName>
    </recommendedName>
</protein>
<dbReference type="Proteomes" id="UP001061862">
    <property type="component" value="Chromosome"/>
</dbReference>
<keyword evidence="1" id="KW-1133">Transmembrane helix</keyword>
<proteinExistence type="predicted"/>
<evidence type="ECO:0000313" key="3">
    <source>
        <dbReference type="Proteomes" id="UP001061862"/>
    </source>
</evidence>
<keyword evidence="1" id="KW-0472">Membrane</keyword>
<sequence length="49" mass="5222">MTVIETGKSRIAINPRIVMRRKAAELLVLAGTSLAFVFALAIAFGFISG</sequence>
<evidence type="ECO:0008006" key="4">
    <source>
        <dbReference type="Google" id="ProtNLM"/>
    </source>
</evidence>
<gene>
    <name evidence="2" type="ORF">N8A98_19790</name>
</gene>
<name>A0ABY6CC95_9HYPH</name>
<dbReference type="RefSeq" id="WP_262167915.1">
    <property type="nucleotide sequence ID" value="NZ_CP104965.1"/>
</dbReference>
<accession>A0ABY6CC95</accession>